<organism evidence="1 2">
    <name type="scientific">Rikenella microfusus</name>
    <dbReference type="NCBI Taxonomy" id="28139"/>
    <lineage>
        <taxon>Bacteria</taxon>
        <taxon>Pseudomonadati</taxon>
        <taxon>Bacteroidota</taxon>
        <taxon>Bacteroidia</taxon>
        <taxon>Bacteroidales</taxon>
        <taxon>Rikenellaceae</taxon>
        <taxon>Rikenella</taxon>
    </lineage>
</organism>
<evidence type="ECO:0000313" key="1">
    <source>
        <dbReference type="EMBL" id="SUE33403.1"/>
    </source>
</evidence>
<gene>
    <name evidence="1" type="ORF">NCTC11190_00610</name>
</gene>
<dbReference type="EMBL" id="UGVL01000001">
    <property type="protein sequence ID" value="SUE33403.1"/>
    <property type="molecule type" value="Genomic_DNA"/>
</dbReference>
<accession>A0A379MPF6</accession>
<protein>
    <submittedName>
        <fullName evidence="1">Uncharacterized protein</fullName>
    </submittedName>
</protein>
<keyword evidence="2" id="KW-1185">Reference proteome</keyword>
<name>A0A379MPF6_9BACT</name>
<evidence type="ECO:0000313" key="2">
    <source>
        <dbReference type="Proteomes" id="UP000255233"/>
    </source>
</evidence>
<reference evidence="1 2" key="1">
    <citation type="submission" date="2018-06" db="EMBL/GenBank/DDBJ databases">
        <authorList>
            <consortium name="Pathogen Informatics"/>
            <person name="Doyle S."/>
        </authorList>
    </citation>
    <scope>NUCLEOTIDE SEQUENCE [LARGE SCALE GENOMIC DNA]</scope>
    <source>
        <strain evidence="1 2">NCTC11190</strain>
    </source>
</reference>
<dbReference type="Proteomes" id="UP000255233">
    <property type="component" value="Unassembled WGS sequence"/>
</dbReference>
<proteinExistence type="predicted"/>
<sequence length="203" mass="22682">MADDGRHNSRRLPRQRFSTAMRRRSPLFGYRMARGAACGGRTNRSRDWCCGPPLREAAARPLAREPGYSLTTSLRTACWRGTRNRSLIRAPGKPWQYELPFVCRFSSFGGVRGAFGNAGFSHSGQPGPVTEARNRVVTASRSPLARGPVRERNILRFRQRGGTQGLKKKIFQTNPVCLKQIFSGAPPDVFAVRLPNSSRFPHL</sequence>
<dbReference type="AlphaFoldDB" id="A0A379MPF6"/>